<dbReference type="GO" id="GO:0003677">
    <property type="term" value="F:DNA binding"/>
    <property type="evidence" value="ECO:0007669"/>
    <property type="project" value="InterPro"/>
</dbReference>
<dbReference type="AlphaFoldDB" id="A0A2N8HDU9"/>
<dbReference type="Gene3D" id="1.10.260.40">
    <property type="entry name" value="lambda repressor-like DNA-binding domains"/>
    <property type="match status" value="1"/>
</dbReference>
<dbReference type="EMBL" id="PJKA01000010">
    <property type="protein sequence ID" value="PNC18127.1"/>
    <property type="molecule type" value="Genomic_DNA"/>
</dbReference>
<proteinExistence type="predicted"/>
<comment type="caution">
    <text evidence="1">The sequence shown here is derived from an EMBL/GenBank/DDBJ whole genome shotgun (WGS) entry which is preliminary data.</text>
</comment>
<protein>
    <submittedName>
        <fullName evidence="1">Uncharacterized protein</fullName>
    </submittedName>
</protein>
<sequence>MDEKRPLDIQTLGRWLEENKVSRTELASSLGLARSTIDNYFSKGSIPKHVQILISRYMKGREPASNNDFVSKLSVPIPNKILNLAVRAAVQKDMSVEEFVVWAVEGTAKNIVGKKDTSSY</sequence>
<reference evidence="1 2" key="1">
    <citation type="journal article" date="2017" name="BMC Genomics">
        <title>Genome sequencing of 39 Akkermansia muciniphila isolates reveals its population structure, genomic and functional diverisity, and global distribution in mammalian gut microbiotas.</title>
        <authorList>
            <person name="Guo X."/>
            <person name="Li S."/>
            <person name="Zhang J."/>
            <person name="Wu F."/>
            <person name="Li X."/>
            <person name="Wu D."/>
            <person name="Zhang M."/>
            <person name="Ou Z."/>
            <person name="Jie Z."/>
            <person name="Yan Q."/>
            <person name="Li P."/>
            <person name="Yi J."/>
            <person name="Peng Y."/>
        </authorList>
    </citation>
    <scope>NUCLEOTIDE SEQUENCE [LARGE SCALE GENOMIC DNA]</scope>
    <source>
        <strain evidence="1 2">GP24</strain>
    </source>
</reference>
<evidence type="ECO:0000313" key="1">
    <source>
        <dbReference type="EMBL" id="PNC18127.1"/>
    </source>
</evidence>
<name>A0A2N8HDU9_9BACT</name>
<gene>
    <name evidence="1" type="ORF">CXU22_05680</name>
</gene>
<accession>A0A2N8HDU9</accession>
<organism evidence="1 2">
    <name type="scientific">Akkermansia muciniphila</name>
    <dbReference type="NCBI Taxonomy" id="239935"/>
    <lineage>
        <taxon>Bacteria</taxon>
        <taxon>Pseudomonadati</taxon>
        <taxon>Verrucomicrobiota</taxon>
        <taxon>Verrucomicrobiia</taxon>
        <taxon>Verrucomicrobiales</taxon>
        <taxon>Akkermansiaceae</taxon>
        <taxon>Akkermansia</taxon>
    </lineage>
</organism>
<dbReference type="OrthoDB" id="9876943at2"/>
<dbReference type="Proteomes" id="UP000236000">
    <property type="component" value="Unassembled WGS sequence"/>
</dbReference>
<dbReference type="RefSeq" id="WP_102713444.1">
    <property type="nucleotide sequence ID" value="NZ_PJKA01000010.1"/>
</dbReference>
<dbReference type="InterPro" id="IPR010982">
    <property type="entry name" value="Lambda_DNA-bd_dom_sf"/>
</dbReference>
<evidence type="ECO:0000313" key="2">
    <source>
        <dbReference type="Proteomes" id="UP000236000"/>
    </source>
</evidence>